<dbReference type="GO" id="GO:0005975">
    <property type="term" value="P:carbohydrate metabolic process"/>
    <property type="evidence" value="ECO:0007669"/>
    <property type="project" value="UniProtKB-ARBA"/>
</dbReference>
<feature type="chain" id="PRO_5037046258" evidence="1">
    <location>
        <begin position="29"/>
        <end position="576"/>
    </location>
</feature>
<proteinExistence type="predicted"/>
<gene>
    <name evidence="3" type="ORF">ISU07_01325</name>
</gene>
<name>A0A930VB82_9ACTN</name>
<dbReference type="Proteomes" id="UP000640489">
    <property type="component" value="Unassembled WGS sequence"/>
</dbReference>
<accession>A0A930VB82</accession>
<evidence type="ECO:0000313" key="3">
    <source>
        <dbReference type="EMBL" id="MBF4761753.1"/>
    </source>
</evidence>
<evidence type="ECO:0000256" key="1">
    <source>
        <dbReference type="SAM" id="SignalP"/>
    </source>
</evidence>
<feature type="domain" description="PKD" evidence="2">
    <location>
        <begin position="323"/>
        <end position="375"/>
    </location>
</feature>
<sequence>MRRRHLRVSAPLAVLVAVSMLATPPVAAAPQNLCDGPFCASVEITTFDAGAPTQPTTAAGQPVNLNLHVTDTSSTVATDPARWLAEVIVRPGTSSAKTMAVADPASLPLGSYLAGSSATAASCAPGLDGSGYATSCPAGYGTGHVQLTPIIPGSPTIAPFSFGVQSVTTGLNGVVAANLSIWIPGTTLLFPITATTPITFNPATANAGPKLELSVKLDLQPPPYGSSPASLNDLTLTLNGLVSEAATGPVSPAVPFLRHTLVCTDVTSSVQVNARGTQSVLAPVTQTINGCPTAPQLTSVAPVPGQPLAVTFAATPPVAAVPGRTASIEWVFGDGAKALTGATTTHTYPTSNAVLALATVVDSAGVRSTTVQVRIAGSRLRVKQAAGNRITGELADQDTGQGVAGQQVDAYACPSRNAPLSQCKPLGTGVTRTSGSYRIRIPEVTKKVTVVVAYAGTASKSATQPARFGAQRSLTVLPQPDITLKVSEKRVHPGATVRLSGKVTPGKKGKTVRLQGFIRGAWRSIGKATVSQQGTYAASYVVRVPKQPKVKVRAFLPGTAATFEATSPVKVIRIQR</sequence>
<dbReference type="EMBL" id="JADKPN010000001">
    <property type="protein sequence ID" value="MBF4761753.1"/>
    <property type="molecule type" value="Genomic_DNA"/>
</dbReference>
<keyword evidence="4" id="KW-1185">Reference proteome</keyword>
<dbReference type="InterPro" id="IPR000601">
    <property type="entry name" value="PKD_dom"/>
</dbReference>
<evidence type="ECO:0000259" key="2">
    <source>
        <dbReference type="PROSITE" id="PS50093"/>
    </source>
</evidence>
<feature type="signal peptide" evidence="1">
    <location>
        <begin position="1"/>
        <end position="28"/>
    </location>
</feature>
<dbReference type="RefSeq" id="WP_194704946.1">
    <property type="nucleotide sequence ID" value="NZ_JADKPN010000001.1"/>
</dbReference>
<dbReference type="AlphaFoldDB" id="A0A930VB82"/>
<organism evidence="3 4">
    <name type="scientific">Nocardioides islandensis</name>
    <dbReference type="NCBI Taxonomy" id="433663"/>
    <lineage>
        <taxon>Bacteria</taxon>
        <taxon>Bacillati</taxon>
        <taxon>Actinomycetota</taxon>
        <taxon>Actinomycetes</taxon>
        <taxon>Propionibacteriales</taxon>
        <taxon>Nocardioidaceae</taxon>
        <taxon>Nocardioides</taxon>
    </lineage>
</organism>
<comment type="caution">
    <text evidence="3">The sequence shown here is derived from an EMBL/GenBank/DDBJ whole genome shotgun (WGS) entry which is preliminary data.</text>
</comment>
<reference evidence="3" key="1">
    <citation type="submission" date="2020-11" db="EMBL/GenBank/DDBJ databases">
        <title>Nocardioides sp. nov., isolated from Soil of Cynanchum wilfordii Hemsley rhizosphere.</title>
        <authorList>
            <person name="Lee J.-S."/>
            <person name="Suh M.K."/>
            <person name="Kim J.-S."/>
        </authorList>
    </citation>
    <scope>NUCLEOTIDE SEQUENCE</scope>
    <source>
        <strain evidence="3">KCTC 19275</strain>
    </source>
</reference>
<protein>
    <submittedName>
        <fullName evidence="3">PKD domain-containing protein</fullName>
    </submittedName>
</protein>
<dbReference type="PROSITE" id="PS50093">
    <property type="entry name" value="PKD"/>
    <property type="match status" value="1"/>
</dbReference>
<dbReference type="SUPFAM" id="SSF49299">
    <property type="entry name" value="PKD domain"/>
    <property type="match status" value="1"/>
</dbReference>
<dbReference type="InterPro" id="IPR035986">
    <property type="entry name" value="PKD_dom_sf"/>
</dbReference>
<dbReference type="Gene3D" id="2.60.40.10">
    <property type="entry name" value="Immunoglobulins"/>
    <property type="match status" value="1"/>
</dbReference>
<dbReference type="InterPro" id="IPR013783">
    <property type="entry name" value="Ig-like_fold"/>
</dbReference>
<keyword evidence="1" id="KW-0732">Signal</keyword>
<evidence type="ECO:0000313" key="4">
    <source>
        <dbReference type="Proteomes" id="UP000640489"/>
    </source>
</evidence>